<dbReference type="GO" id="GO:0004523">
    <property type="term" value="F:RNA-DNA hybrid ribonuclease activity"/>
    <property type="evidence" value="ECO:0007669"/>
    <property type="project" value="InterPro"/>
</dbReference>
<reference evidence="3" key="1">
    <citation type="submission" date="2013-09" db="EMBL/GenBank/DDBJ databases">
        <title>Corchorus olitorius genome sequencing.</title>
        <authorList>
            <person name="Alam M."/>
            <person name="Haque M.S."/>
            <person name="Islam M.S."/>
            <person name="Emdad E.M."/>
            <person name="Islam M.M."/>
            <person name="Ahmed B."/>
            <person name="Halim A."/>
            <person name="Hossen Q.M.M."/>
            <person name="Hossain M.Z."/>
            <person name="Ahmed R."/>
            <person name="Khan M.M."/>
            <person name="Islam R."/>
            <person name="Rashid M.M."/>
            <person name="Khan S.A."/>
            <person name="Rahman M.S."/>
            <person name="Alam M."/>
            <person name="Yahiya A.S."/>
            <person name="Khan M.S."/>
            <person name="Azam M.S."/>
            <person name="Haque T."/>
            <person name="Lashkar M.Z.H."/>
            <person name="Akhand A.I."/>
            <person name="Morshed G."/>
            <person name="Roy S."/>
            <person name="Uddin K.S."/>
            <person name="Rabeya T."/>
            <person name="Hossain A.S."/>
            <person name="Chowdhury A."/>
            <person name="Snigdha A.R."/>
            <person name="Mortoza M.S."/>
            <person name="Matin S.A."/>
            <person name="Hoque S.M.E."/>
            <person name="Islam M.K."/>
            <person name="Roy D.K."/>
            <person name="Haider R."/>
            <person name="Moosa M.M."/>
            <person name="Elias S.M."/>
            <person name="Hasan A.M."/>
            <person name="Jahan S."/>
            <person name="Shafiuddin M."/>
            <person name="Mahmood N."/>
            <person name="Shommy N.S."/>
        </authorList>
    </citation>
    <scope>NUCLEOTIDE SEQUENCE [LARGE SCALE GENOMIC DNA]</scope>
    <source>
        <strain evidence="3">cv. O-4</strain>
    </source>
</reference>
<name>A0A1R3H9K5_9ROSI</name>
<dbReference type="PANTHER" id="PTHR47723:SF19">
    <property type="entry name" value="POLYNUCLEOTIDYL TRANSFERASE, RIBONUCLEASE H-LIKE SUPERFAMILY PROTEIN"/>
    <property type="match status" value="1"/>
</dbReference>
<sequence length="250" mass="27342">MKPILLGNIWVLILSTESPKEWTVRMLSITLNPLNVNTDGSSTGNPGPSGAGGIIRDDQGHVISAFARKLGYTNSLAAELWGIRDGLQMAVSLGLHNKIIVEADSTAAIDLIMADNVSNHTYSTLIYDCRCLMETLGVRALKHVLREGNKCADILAKLGATQDQSFTTFNSTPDFLFLAVFADIMGVTYPRLMNSSSTVVLNDCNFNEPHVNEPQTIEPQTSSGLAHPFVDREIPISRPFEVELRAHLMM</sequence>
<gene>
    <name evidence="2" type="ORF">COLO4_30280</name>
</gene>
<dbReference type="InterPro" id="IPR044730">
    <property type="entry name" value="RNase_H-like_dom_plant"/>
</dbReference>
<dbReference type="Proteomes" id="UP000187203">
    <property type="component" value="Unassembled WGS sequence"/>
</dbReference>
<dbReference type="SUPFAM" id="SSF53098">
    <property type="entry name" value="Ribonuclease H-like"/>
    <property type="match status" value="1"/>
</dbReference>
<dbReference type="GO" id="GO:0003676">
    <property type="term" value="F:nucleic acid binding"/>
    <property type="evidence" value="ECO:0007669"/>
    <property type="project" value="InterPro"/>
</dbReference>
<dbReference type="CDD" id="cd06222">
    <property type="entry name" value="RNase_H_like"/>
    <property type="match status" value="1"/>
</dbReference>
<dbReference type="STRING" id="93759.A0A1R3H9K5"/>
<dbReference type="Gene3D" id="3.30.420.10">
    <property type="entry name" value="Ribonuclease H-like superfamily/Ribonuclease H"/>
    <property type="match status" value="1"/>
</dbReference>
<dbReference type="PROSITE" id="PS50879">
    <property type="entry name" value="RNASE_H_1"/>
    <property type="match status" value="1"/>
</dbReference>
<dbReference type="OrthoDB" id="1002594at2759"/>
<accession>A0A1R3H9K5</accession>
<feature type="domain" description="RNase H type-1" evidence="1">
    <location>
        <begin position="30"/>
        <end position="161"/>
    </location>
</feature>
<keyword evidence="3" id="KW-1185">Reference proteome</keyword>
<dbReference type="PANTHER" id="PTHR47723">
    <property type="entry name" value="OS05G0353850 PROTEIN"/>
    <property type="match status" value="1"/>
</dbReference>
<dbReference type="InterPro" id="IPR012337">
    <property type="entry name" value="RNaseH-like_sf"/>
</dbReference>
<evidence type="ECO:0000313" key="2">
    <source>
        <dbReference type="EMBL" id="OMO66936.1"/>
    </source>
</evidence>
<dbReference type="InterPro" id="IPR036397">
    <property type="entry name" value="RNaseH_sf"/>
</dbReference>
<evidence type="ECO:0000313" key="3">
    <source>
        <dbReference type="Proteomes" id="UP000187203"/>
    </source>
</evidence>
<comment type="caution">
    <text evidence="2">The sequence shown here is derived from an EMBL/GenBank/DDBJ whole genome shotgun (WGS) entry which is preliminary data.</text>
</comment>
<dbReference type="InterPro" id="IPR002156">
    <property type="entry name" value="RNaseH_domain"/>
</dbReference>
<evidence type="ECO:0000259" key="1">
    <source>
        <dbReference type="PROSITE" id="PS50879"/>
    </source>
</evidence>
<dbReference type="Pfam" id="PF13456">
    <property type="entry name" value="RVT_3"/>
    <property type="match status" value="1"/>
</dbReference>
<proteinExistence type="predicted"/>
<dbReference type="EMBL" id="AWUE01020696">
    <property type="protein sequence ID" value="OMO66936.1"/>
    <property type="molecule type" value="Genomic_DNA"/>
</dbReference>
<organism evidence="2 3">
    <name type="scientific">Corchorus olitorius</name>
    <dbReference type="NCBI Taxonomy" id="93759"/>
    <lineage>
        <taxon>Eukaryota</taxon>
        <taxon>Viridiplantae</taxon>
        <taxon>Streptophyta</taxon>
        <taxon>Embryophyta</taxon>
        <taxon>Tracheophyta</taxon>
        <taxon>Spermatophyta</taxon>
        <taxon>Magnoliopsida</taxon>
        <taxon>eudicotyledons</taxon>
        <taxon>Gunneridae</taxon>
        <taxon>Pentapetalae</taxon>
        <taxon>rosids</taxon>
        <taxon>malvids</taxon>
        <taxon>Malvales</taxon>
        <taxon>Malvaceae</taxon>
        <taxon>Grewioideae</taxon>
        <taxon>Apeibeae</taxon>
        <taxon>Corchorus</taxon>
    </lineage>
</organism>
<dbReference type="InterPro" id="IPR053151">
    <property type="entry name" value="RNase_H-like"/>
</dbReference>
<dbReference type="AlphaFoldDB" id="A0A1R3H9K5"/>
<protein>
    <recommendedName>
        <fullName evidence="1">RNase H type-1 domain-containing protein</fullName>
    </recommendedName>
</protein>